<dbReference type="EMBL" id="CAACVJ010000281">
    <property type="protein sequence ID" value="VEP15616.1"/>
    <property type="molecule type" value="Genomic_DNA"/>
</dbReference>
<evidence type="ECO:0000313" key="2">
    <source>
        <dbReference type="EMBL" id="VEP15616.1"/>
    </source>
</evidence>
<evidence type="ECO:0008006" key="4">
    <source>
        <dbReference type="Google" id="ProtNLM"/>
    </source>
</evidence>
<evidence type="ECO:0000256" key="1">
    <source>
        <dbReference type="SAM" id="Phobius"/>
    </source>
</evidence>
<gene>
    <name evidence="2" type="ORF">H1P_3510005</name>
</gene>
<accession>A0A563VW22</accession>
<keyword evidence="1" id="KW-0812">Transmembrane</keyword>
<dbReference type="PANTHER" id="PTHR35551:SF1">
    <property type="entry name" value="ACCLIMATION OF PHOTOSYNTHESIS TO ENVIRONMENT"/>
    <property type="match status" value="1"/>
</dbReference>
<sequence>MNKVNKIIQLDSILLMLRNIPLAMVGLIVGGIITTIGIIAYPLNYAALNLGGLFYGVPILLGGLALKAAELKPIPYSEEPTPEIIALREEQATPTQDQVRQDVTRFRYGQEAHLDDSLKRVGLSPADDQRPDLVSIYETSVDGAYALVLQFYSPLVDFETWQKQQDKVTTFFGPDIKAEVSQPEEDRVDLALIKC</sequence>
<reference evidence="2 3" key="1">
    <citation type="submission" date="2019-01" db="EMBL/GenBank/DDBJ databases">
        <authorList>
            <person name="Brito A."/>
        </authorList>
    </citation>
    <scope>NUCLEOTIDE SEQUENCE [LARGE SCALE GENOMIC DNA]</scope>
    <source>
        <strain evidence="2">1</strain>
    </source>
</reference>
<dbReference type="Proteomes" id="UP000320055">
    <property type="component" value="Unassembled WGS sequence"/>
</dbReference>
<feature type="transmembrane region" description="Helical" evidence="1">
    <location>
        <begin position="47"/>
        <end position="66"/>
    </location>
</feature>
<keyword evidence="1" id="KW-1133">Transmembrane helix</keyword>
<name>A0A563VW22_9CYAN</name>
<feature type="transmembrane region" description="Helical" evidence="1">
    <location>
        <begin position="20"/>
        <end position="41"/>
    </location>
</feature>
<dbReference type="AlphaFoldDB" id="A0A563VW22"/>
<evidence type="ECO:0000313" key="3">
    <source>
        <dbReference type="Proteomes" id="UP000320055"/>
    </source>
</evidence>
<keyword evidence="1" id="KW-0472">Membrane</keyword>
<protein>
    <recommendedName>
        <fullName evidence="4">DUF2854 domain-containing protein</fullName>
    </recommendedName>
</protein>
<proteinExistence type="predicted"/>
<dbReference type="PANTHER" id="PTHR35551">
    <property type="match status" value="1"/>
</dbReference>
<keyword evidence="3" id="KW-1185">Reference proteome</keyword>
<dbReference type="Pfam" id="PF11016">
    <property type="entry name" value="DUF2854"/>
    <property type="match status" value="1"/>
</dbReference>
<organism evidence="2 3">
    <name type="scientific">Hyella patelloides LEGE 07179</name>
    <dbReference type="NCBI Taxonomy" id="945734"/>
    <lineage>
        <taxon>Bacteria</taxon>
        <taxon>Bacillati</taxon>
        <taxon>Cyanobacteriota</taxon>
        <taxon>Cyanophyceae</taxon>
        <taxon>Pleurocapsales</taxon>
        <taxon>Hyellaceae</taxon>
        <taxon>Hyella</taxon>
    </lineage>
</organism>
<dbReference type="InterPro" id="IPR021275">
    <property type="entry name" value="DUF2854"/>
</dbReference>